<accession>A0A098VLP6</accession>
<gene>
    <name evidence="3" type="ORF">DI09_96p70</name>
</gene>
<name>A0A098VLP6_9MICR</name>
<dbReference type="RefSeq" id="XP_013236429.1">
    <property type="nucleotide sequence ID" value="XM_013380975.1"/>
</dbReference>
<evidence type="ECO:0000256" key="1">
    <source>
        <dbReference type="SAM" id="MobiDB-lite"/>
    </source>
</evidence>
<dbReference type="SUPFAM" id="SSF57783">
    <property type="entry name" value="Zinc beta-ribbon"/>
    <property type="match status" value="1"/>
</dbReference>
<dbReference type="AlphaFoldDB" id="A0A098VLP6"/>
<dbReference type="GO" id="GO:0005673">
    <property type="term" value="C:transcription factor TFIIE complex"/>
    <property type="evidence" value="ECO:0007669"/>
    <property type="project" value="TreeGrafter"/>
</dbReference>
<protein>
    <recommendedName>
        <fullName evidence="2">Transcription initiation factor IIE subunit alpha N-terminal domain-containing protein</fullName>
    </recommendedName>
</protein>
<organism evidence="3 4">
    <name type="scientific">Mitosporidium daphniae</name>
    <dbReference type="NCBI Taxonomy" id="1485682"/>
    <lineage>
        <taxon>Eukaryota</taxon>
        <taxon>Fungi</taxon>
        <taxon>Fungi incertae sedis</taxon>
        <taxon>Microsporidia</taxon>
        <taxon>Mitosporidium</taxon>
    </lineage>
</organism>
<dbReference type="InterPro" id="IPR002853">
    <property type="entry name" value="TFIIE_asu"/>
</dbReference>
<dbReference type="SMART" id="SM00531">
    <property type="entry name" value="TFIIE"/>
    <property type="match status" value="1"/>
</dbReference>
<dbReference type="HOGENOM" id="CLU_056967_0_0_1"/>
<reference evidence="3 4" key="1">
    <citation type="submission" date="2014-04" db="EMBL/GenBank/DDBJ databases">
        <title>A new species of microsporidia sheds light on the evolution of extreme parasitism.</title>
        <authorList>
            <person name="Haag K.L."/>
            <person name="James T.Y."/>
            <person name="Larsson R."/>
            <person name="Schaer T.M."/>
            <person name="Refardt D."/>
            <person name="Pombert J.-F."/>
            <person name="Ebert D."/>
        </authorList>
    </citation>
    <scope>NUCLEOTIDE SEQUENCE [LARGE SCALE GENOMIC DNA]</scope>
    <source>
        <strain evidence="3 4">UGP3</strain>
        <tissue evidence="3">Spores</tissue>
    </source>
</reference>
<dbReference type="Proteomes" id="UP000029725">
    <property type="component" value="Unassembled WGS sequence"/>
</dbReference>
<dbReference type="GO" id="GO:0006367">
    <property type="term" value="P:transcription initiation at RNA polymerase II promoter"/>
    <property type="evidence" value="ECO:0007669"/>
    <property type="project" value="InterPro"/>
</dbReference>
<comment type="caution">
    <text evidence="3">The sequence shown here is derived from an EMBL/GenBank/DDBJ whole genome shotgun (WGS) entry which is preliminary data.</text>
</comment>
<feature type="domain" description="Transcription initiation factor IIE subunit alpha N-terminal" evidence="2">
    <location>
        <begin position="10"/>
        <end position="149"/>
    </location>
</feature>
<dbReference type="VEuPathDB" id="MicrosporidiaDB:DI09_96p70"/>
<dbReference type="PANTHER" id="PTHR13097">
    <property type="entry name" value="TRANSCRIPTION INITIATION FACTOR IIE, ALPHA SUBUNIT"/>
    <property type="match status" value="1"/>
</dbReference>
<dbReference type="EMBL" id="JMKJ01000608">
    <property type="protein sequence ID" value="KGG49993.1"/>
    <property type="molecule type" value="Genomic_DNA"/>
</dbReference>
<dbReference type="InterPro" id="IPR039997">
    <property type="entry name" value="TFE"/>
</dbReference>
<dbReference type="GeneID" id="25261125"/>
<dbReference type="Pfam" id="PF02002">
    <property type="entry name" value="TFIIE_alpha"/>
    <property type="match status" value="1"/>
</dbReference>
<dbReference type="PANTHER" id="PTHR13097:SF7">
    <property type="entry name" value="GENERAL TRANSCRIPTION FACTOR IIE SUBUNIT 1"/>
    <property type="match status" value="1"/>
</dbReference>
<dbReference type="InterPro" id="IPR024550">
    <property type="entry name" value="TFIIEa/SarR/Rpc3_HTH_dom"/>
</dbReference>
<dbReference type="InterPro" id="IPR013083">
    <property type="entry name" value="Znf_RING/FYVE/PHD"/>
</dbReference>
<feature type="region of interest" description="Disordered" evidence="1">
    <location>
        <begin position="205"/>
        <end position="224"/>
    </location>
</feature>
<dbReference type="Gene3D" id="3.30.40.10">
    <property type="entry name" value="Zinc/RING finger domain, C3HC4 (zinc finger)"/>
    <property type="match status" value="1"/>
</dbReference>
<evidence type="ECO:0000313" key="4">
    <source>
        <dbReference type="Proteomes" id="UP000029725"/>
    </source>
</evidence>
<keyword evidence="4" id="KW-1185">Reference proteome</keyword>
<evidence type="ECO:0000259" key="2">
    <source>
        <dbReference type="SMART" id="SM00531"/>
    </source>
</evidence>
<proteinExistence type="predicted"/>
<evidence type="ECO:0000313" key="3">
    <source>
        <dbReference type="EMBL" id="KGG49993.1"/>
    </source>
</evidence>
<sequence length="325" mass="36714">MAFGTTPPSHEDSPLQELVRMVTRMFYEPKHVVLVDLLTQSQIESRTEQESMAKSGGVGERNISRYYYYIDYALFVNVVKLKLHKIRQKLENSLQIQEANYFCSSCDGKWSLLETQMLFNPESALFVCPHCSVELEAILNSLNTTLSNDSSLSSQYHKFMEMQAPIVALLKRADKLVISSVDVQALIKRAIVNSNEEASINTTDLVHAPDRPSSPLIPVEKGNQKEELSNSIEVDIVKSSFSSLSSYLKPYSKVQVPVPVPGFTPVSGEKQADRSLEESSPFVEENFFMEVQGREIAINEISEEDLSLMTPEEYEFYYNALQKKA</sequence>
<dbReference type="OrthoDB" id="361102at2759"/>